<organism evidence="9 10">
    <name type="scientific">candidate division CSSED10-310 bacterium</name>
    <dbReference type="NCBI Taxonomy" id="2855610"/>
    <lineage>
        <taxon>Bacteria</taxon>
        <taxon>Bacteria division CSSED10-310</taxon>
    </lineage>
</organism>
<dbReference type="Pfam" id="PF21478">
    <property type="entry name" value="GcvP2_C"/>
    <property type="match status" value="1"/>
</dbReference>
<protein>
    <recommendedName>
        <fullName evidence="6">Probable glycine dehydrogenase (decarboxylating) subunit 2</fullName>
        <ecNumber evidence="6">1.4.4.2</ecNumber>
    </recommendedName>
    <alternativeName>
        <fullName evidence="6">Glycine cleavage system P-protein subunit 2</fullName>
    </alternativeName>
    <alternativeName>
        <fullName evidence="6">Glycine decarboxylase subunit 2</fullName>
    </alternativeName>
    <alternativeName>
        <fullName evidence="6">Glycine dehydrogenase (aminomethyl-transferring) subunit 2</fullName>
    </alternativeName>
</protein>
<dbReference type="EMBL" id="JBHPBY010000354">
    <property type="protein sequence ID" value="MFC1852712.1"/>
    <property type="molecule type" value="Genomic_DNA"/>
</dbReference>
<dbReference type="HAMAP" id="MF_00713">
    <property type="entry name" value="GcvPB"/>
    <property type="match status" value="1"/>
</dbReference>
<evidence type="ECO:0000256" key="3">
    <source>
        <dbReference type="ARBA" id="ARBA00022898"/>
    </source>
</evidence>
<dbReference type="InterPro" id="IPR049315">
    <property type="entry name" value="GDC-P_N"/>
</dbReference>
<dbReference type="InterPro" id="IPR015424">
    <property type="entry name" value="PyrdxlP-dep_Trfase"/>
</dbReference>
<keyword evidence="10" id="KW-1185">Reference proteome</keyword>
<evidence type="ECO:0000313" key="9">
    <source>
        <dbReference type="EMBL" id="MFC1852712.1"/>
    </source>
</evidence>
<dbReference type="CDD" id="cd00613">
    <property type="entry name" value="GDC-P"/>
    <property type="match status" value="1"/>
</dbReference>
<comment type="caution">
    <text evidence="9">The sequence shown here is derived from an EMBL/GenBank/DDBJ whole genome shotgun (WGS) entry which is preliminary data.</text>
</comment>
<reference evidence="9 10" key="1">
    <citation type="submission" date="2024-09" db="EMBL/GenBank/DDBJ databases">
        <title>Laminarin stimulates single cell rates of sulfate reduction while oxygen inhibits transcriptomic activity in coastal marine sediment.</title>
        <authorList>
            <person name="Lindsay M."/>
            <person name="Orcutt B."/>
            <person name="Emerson D."/>
            <person name="Stepanauskas R."/>
            <person name="D'Angelo T."/>
        </authorList>
    </citation>
    <scope>NUCLEOTIDE SEQUENCE [LARGE SCALE GENOMIC DNA]</scope>
    <source>
        <strain evidence="9">SAG AM-311-K15</strain>
    </source>
</reference>
<comment type="subunit">
    <text evidence="6">The glycine cleavage system is composed of four proteins: P, T, L and H. In this organism, the P 'protein' is a heterodimer of two subunits.</text>
</comment>
<dbReference type="InterPro" id="IPR015422">
    <property type="entry name" value="PyrdxlP-dep_Trfase_small"/>
</dbReference>
<dbReference type="InterPro" id="IPR049316">
    <property type="entry name" value="GDC-P_C"/>
</dbReference>
<dbReference type="Gene3D" id="3.90.1150.10">
    <property type="entry name" value="Aspartate Aminotransferase, domain 1"/>
    <property type="match status" value="1"/>
</dbReference>
<evidence type="ECO:0000256" key="1">
    <source>
        <dbReference type="ARBA" id="ARBA00001933"/>
    </source>
</evidence>
<name>A0ABV6Z2M7_UNCC1</name>
<dbReference type="Gene3D" id="3.40.640.10">
    <property type="entry name" value="Type I PLP-dependent aspartate aminotransferase-like (Major domain)"/>
    <property type="match status" value="1"/>
</dbReference>
<comment type="function">
    <text evidence="2 6">The glycine cleavage system catalyzes the degradation of glycine. The P protein binds the alpha-amino group of glycine through its pyridoxal phosphate cofactor; CO(2) is released and the remaining methylamine moiety is then transferred to the lipoamide cofactor of the H protein.</text>
</comment>
<sequence>MKTSGQKKFLEPLLFEISKPGRAAFSLPENDCPAIDPGNIMPSNLIRDSVNDFPEVSENEIVRHFTRLSQLNYAIDTGFYPLGSCTMKYNPKVNEVVARLPAFTSTHPFQPVSQTQGNLQLLWELEQFLAEITGMARVTLQPAAGAHGELTGMMMIKAYHLDRGQNRHIVLVPDSAHGTNPATSTLCGYKVQVIPSNERGLIDFSALNQAMSEDVAAIMITNPNTLGLFETEIEQIAALVHQKGGLVYCDGANMNALLGISRPGDMGIDVLHLNLHKTFSTPHGGGGPGSGPVAVQKQLQPFLPVPVIDRDAQGCFFLSPGDERSIGKISTFLGNFAVAVKAYTYINSLGPAGLKKVSQIAVLNANYVRQTLKPTYHIPFDTLCKHECVFNDKLQQQYQVSTLDIAKRLIDYGFHPPTIYFPLIVKGALMIEPTETETPEMIDHFVATMKQISREAAEDPEMVRSAPFNAPLKRLDEVLAARKPKLRFNYEAGSSSAPGK</sequence>
<evidence type="ECO:0000256" key="4">
    <source>
        <dbReference type="ARBA" id="ARBA00023002"/>
    </source>
</evidence>
<comment type="cofactor">
    <cofactor evidence="1 6">
        <name>pyridoxal 5'-phosphate</name>
        <dbReference type="ChEBI" id="CHEBI:597326"/>
    </cofactor>
</comment>
<gene>
    <name evidence="6 9" type="primary">gcvPB</name>
    <name evidence="9" type="ORF">ACFL27_21135</name>
</gene>
<feature type="modified residue" description="N6-(pyridoxal phosphate)lysine" evidence="6">
    <location>
        <position position="277"/>
    </location>
</feature>
<feature type="domain" description="Glycine dehydrogenase C-terminal" evidence="8">
    <location>
        <begin position="358"/>
        <end position="458"/>
    </location>
</feature>
<comment type="similarity">
    <text evidence="6">Belongs to the GcvP family. C-terminal subunit subfamily.</text>
</comment>
<evidence type="ECO:0000256" key="5">
    <source>
        <dbReference type="ARBA" id="ARBA00049026"/>
    </source>
</evidence>
<dbReference type="InterPro" id="IPR020581">
    <property type="entry name" value="GDC_P"/>
</dbReference>
<feature type="domain" description="Glycine cleavage system P-protein N-terminal" evidence="7">
    <location>
        <begin position="55"/>
        <end position="305"/>
    </location>
</feature>
<dbReference type="InterPro" id="IPR023012">
    <property type="entry name" value="GcvPB"/>
</dbReference>
<evidence type="ECO:0000256" key="6">
    <source>
        <dbReference type="HAMAP-Rule" id="MF_00713"/>
    </source>
</evidence>
<comment type="catalytic activity">
    <reaction evidence="5 6">
        <text>N(6)-[(R)-lipoyl]-L-lysyl-[glycine-cleavage complex H protein] + glycine + H(+) = N(6)-[(R)-S(8)-aminomethyldihydrolipoyl]-L-lysyl-[glycine-cleavage complex H protein] + CO2</text>
        <dbReference type="Rhea" id="RHEA:24304"/>
        <dbReference type="Rhea" id="RHEA-COMP:10494"/>
        <dbReference type="Rhea" id="RHEA-COMP:10495"/>
        <dbReference type="ChEBI" id="CHEBI:15378"/>
        <dbReference type="ChEBI" id="CHEBI:16526"/>
        <dbReference type="ChEBI" id="CHEBI:57305"/>
        <dbReference type="ChEBI" id="CHEBI:83099"/>
        <dbReference type="ChEBI" id="CHEBI:83143"/>
        <dbReference type="EC" id="1.4.4.2"/>
    </reaction>
</comment>
<evidence type="ECO:0000256" key="2">
    <source>
        <dbReference type="ARBA" id="ARBA00003788"/>
    </source>
</evidence>
<dbReference type="GO" id="GO:0004375">
    <property type="term" value="F:glycine dehydrogenase (decarboxylating) activity"/>
    <property type="evidence" value="ECO:0007669"/>
    <property type="project" value="UniProtKB-EC"/>
</dbReference>
<keyword evidence="3 6" id="KW-0663">Pyridoxal phosphate</keyword>
<dbReference type="PANTHER" id="PTHR11773">
    <property type="entry name" value="GLYCINE DEHYDROGENASE, DECARBOXYLATING"/>
    <property type="match status" value="1"/>
</dbReference>
<dbReference type="EC" id="1.4.4.2" evidence="6"/>
<dbReference type="Proteomes" id="UP001594351">
    <property type="component" value="Unassembled WGS sequence"/>
</dbReference>
<dbReference type="Pfam" id="PF02347">
    <property type="entry name" value="GDC-P"/>
    <property type="match status" value="1"/>
</dbReference>
<dbReference type="InterPro" id="IPR015421">
    <property type="entry name" value="PyrdxlP-dep_Trfase_major"/>
</dbReference>
<keyword evidence="4 6" id="KW-0560">Oxidoreductase</keyword>
<evidence type="ECO:0000313" key="10">
    <source>
        <dbReference type="Proteomes" id="UP001594351"/>
    </source>
</evidence>
<dbReference type="NCBIfam" id="NF003346">
    <property type="entry name" value="PRK04366.1"/>
    <property type="match status" value="1"/>
</dbReference>
<dbReference type="Gene3D" id="6.20.440.10">
    <property type="match status" value="1"/>
</dbReference>
<evidence type="ECO:0000259" key="8">
    <source>
        <dbReference type="Pfam" id="PF21478"/>
    </source>
</evidence>
<evidence type="ECO:0000259" key="7">
    <source>
        <dbReference type="Pfam" id="PF02347"/>
    </source>
</evidence>
<accession>A0ABV6Z2M7</accession>
<proteinExistence type="inferred from homology"/>
<dbReference type="PANTHER" id="PTHR11773:SF1">
    <property type="entry name" value="GLYCINE DEHYDROGENASE (DECARBOXYLATING), MITOCHONDRIAL"/>
    <property type="match status" value="1"/>
</dbReference>
<dbReference type="SUPFAM" id="SSF53383">
    <property type="entry name" value="PLP-dependent transferases"/>
    <property type="match status" value="1"/>
</dbReference>